<evidence type="ECO:0000256" key="3">
    <source>
        <dbReference type="ARBA" id="ARBA00022777"/>
    </source>
</evidence>
<dbReference type="PANTHER" id="PTHR43320">
    <property type="entry name" value="SUGAR KINASE"/>
    <property type="match status" value="1"/>
</dbReference>
<proteinExistence type="inferred from homology"/>
<dbReference type="OrthoDB" id="9813569at2"/>
<dbReference type="GO" id="GO:0016301">
    <property type="term" value="F:kinase activity"/>
    <property type="evidence" value="ECO:0007669"/>
    <property type="project" value="UniProtKB-KW"/>
</dbReference>
<dbReference type="STRING" id="1121925.SAMN02746011_00612"/>
<dbReference type="InterPro" id="IPR052700">
    <property type="entry name" value="Carb_kinase_PfkB-like"/>
</dbReference>
<dbReference type="CDD" id="cd01166">
    <property type="entry name" value="KdgK"/>
    <property type="match status" value="1"/>
</dbReference>
<feature type="domain" description="Carbohydrate kinase PfkB" evidence="4">
    <location>
        <begin position="3"/>
        <end position="307"/>
    </location>
</feature>
<keyword evidence="3 5" id="KW-0418">Kinase</keyword>
<dbReference type="Gene3D" id="3.40.1190.20">
    <property type="match status" value="1"/>
</dbReference>
<evidence type="ECO:0000256" key="1">
    <source>
        <dbReference type="ARBA" id="ARBA00010688"/>
    </source>
</evidence>
<dbReference type="PANTHER" id="PTHR43320:SF2">
    <property type="entry name" value="2-DEHYDRO-3-DEOXYGLUCONOKINASE_2-DEHYDRO-3-DEOXYGALACTONOKINASE"/>
    <property type="match status" value="1"/>
</dbReference>
<evidence type="ECO:0000313" key="5">
    <source>
        <dbReference type="EMBL" id="SJZ38851.1"/>
    </source>
</evidence>
<keyword evidence="2" id="KW-0808">Transferase</keyword>
<organism evidence="5 6">
    <name type="scientific">Globicatella sulfidifaciens DSM 15739</name>
    <dbReference type="NCBI Taxonomy" id="1121925"/>
    <lineage>
        <taxon>Bacteria</taxon>
        <taxon>Bacillati</taxon>
        <taxon>Bacillota</taxon>
        <taxon>Bacilli</taxon>
        <taxon>Lactobacillales</taxon>
        <taxon>Aerococcaceae</taxon>
        <taxon>Globicatella</taxon>
    </lineage>
</organism>
<dbReference type="Pfam" id="PF00294">
    <property type="entry name" value="PfkB"/>
    <property type="match status" value="1"/>
</dbReference>
<comment type="similarity">
    <text evidence="1">Belongs to the carbohydrate kinase PfkB family.</text>
</comment>
<dbReference type="Proteomes" id="UP000189941">
    <property type="component" value="Unassembled WGS sequence"/>
</dbReference>
<accession>A0A1T4K8W3</accession>
<name>A0A1T4K8W3_9LACT</name>
<dbReference type="InterPro" id="IPR011611">
    <property type="entry name" value="PfkB_dom"/>
</dbReference>
<dbReference type="AlphaFoldDB" id="A0A1T4K8W3"/>
<dbReference type="RefSeq" id="WP_159443844.1">
    <property type="nucleotide sequence ID" value="NZ_FUWO01000004.1"/>
</dbReference>
<reference evidence="6" key="1">
    <citation type="submission" date="2017-02" db="EMBL/GenBank/DDBJ databases">
        <authorList>
            <person name="Varghese N."/>
            <person name="Submissions S."/>
        </authorList>
    </citation>
    <scope>NUCLEOTIDE SEQUENCE [LARGE SCALE GENOMIC DNA]</scope>
    <source>
        <strain evidence="6">DSM 15739</strain>
    </source>
</reference>
<dbReference type="EMBL" id="FUWO01000004">
    <property type="protein sequence ID" value="SJZ38851.1"/>
    <property type="molecule type" value="Genomic_DNA"/>
</dbReference>
<evidence type="ECO:0000259" key="4">
    <source>
        <dbReference type="Pfam" id="PF00294"/>
    </source>
</evidence>
<keyword evidence="6" id="KW-1185">Reference proteome</keyword>
<dbReference type="SUPFAM" id="SSF53613">
    <property type="entry name" value="Ribokinase-like"/>
    <property type="match status" value="1"/>
</dbReference>
<gene>
    <name evidence="5" type="ORF">SAMN02746011_00612</name>
</gene>
<evidence type="ECO:0000256" key="2">
    <source>
        <dbReference type="ARBA" id="ARBA00022679"/>
    </source>
</evidence>
<evidence type="ECO:0000313" key="6">
    <source>
        <dbReference type="Proteomes" id="UP000189941"/>
    </source>
</evidence>
<dbReference type="InterPro" id="IPR029056">
    <property type="entry name" value="Ribokinase-like"/>
</dbReference>
<protein>
    <submittedName>
        <fullName evidence="5">2-dehydro-3-deoxygluconokinase</fullName>
    </submittedName>
</protein>
<sequence>MVKVLTLGESLLRLSTTPNERLRHLSELRVVFGGAEANVAHNLAMLGNKVRYATKVPANELAQNIYYELNAVGVDTQYIISKGSGRLGSYYVEVGSDLRASTVVYDRAFSEIANMKEREWDLESLFDGIDIFHTTGITLGLSKFWHEYLLELIKFAKSKGIKVVFDMNYRSGLWSQEEAKQAFVKVLPYVDVLSANKLDAKHFMDIEIADESNSENFLEQIAQKYPNVEAIFGTNRISMTPNAYQLTGFYYDTETKKVFHSKKHQIQYVVDRVGAGDAYAAGIIDGIIKHRDPQSVVEFAMASSVLKHTIFGDANWFTTEQVEQFMKTSGGNIIR</sequence>